<accession>A0ABS5VTB2</accession>
<evidence type="ECO:0000313" key="2">
    <source>
        <dbReference type="EMBL" id="MBT1704658.1"/>
    </source>
</evidence>
<dbReference type="Gene3D" id="2.40.160.60">
    <property type="entry name" value="Outer membrane protein transport protein (OMPP1/FadL/TodX)"/>
    <property type="match status" value="1"/>
</dbReference>
<dbReference type="EMBL" id="JAHESD010000036">
    <property type="protein sequence ID" value="MBT1704658.1"/>
    <property type="molecule type" value="Genomic_DNA"/>
</dbReference>
<feature type="signal peptide" evidence="1">
    <location>
        <begin position="1"/>
        <end position="22"/>
    </location>
</feature>
<reference evidence="2 3" key="1">
    <citation type="submission" date="2021-05" db="EMBL/GenBank/DDBJ databases">
        <title>A Polyphasic approach of four new species of the genus Ohtaekwangia: Ohtaekwangia histidinii sp. nov., Ohtaekwangia cretensis sp. nov., Ohtaekwangia indiensis sp. nov., Ohtaekwangia reichenbachii sp. nov. from diverse environment.</title>
        <authorList>
            <person name="Octaviana S."/>
        </authorList>
    </citation>
    <scope>NUCLEOTIDE SEQUENCE [LARGE SCALE GENOMIC DNA]</scope>
    <source>
        <strain evidence="2 3">PWU20</strain>
    </source>
</reference>
<keyword evidence="3" id="KW-1185">Reference proteome</keyword>
<dbReference type="SUPFAM" id="SSF56935">
    <property type="entry name" value="Porins"/>
    <property type="match status" value="1"/>
</dbReference>
<evidence type="ECO:0008006" key="4">
    <source>
        <dbReference type="Google" id="ProtNLM"/>
    </source>
</evidence>
<evidence type="ECO:0000256" key="1">
    <source>
        <dbReference type="SAM" id="SignalP"/>
    </source>
</evidence>
<dbReference type="RefSeq" id="WP_254154615.1">
    <property type="nucleotide sequence ID" value="NZ_JAHESD010000036.1"/>
</dbReference>
<sequence length="423" mass="47327">MSISKSYFFALLSLLAITQVNGQATKTPFSTFGIGEQYGNALVNNQGMGGVSVSQPQFWYANSQNPALLVYNNLTVFQVGVVGERRTLRAADAREKNTGGNLNYLTTAFPIKPTKWSTSISLSPYTSVNYRLSYTEPVINGTDSINVIESGEGGVTQLSWSNGVRLTREIAIGLRASYLFGSILNTYQGQLKTSQQPINYPAAIEERSYVKDFAFSAGFSFSRDSLFSRQKYRLSFGAVYDFATDLSTRQRTTIYRVSNVDDRADEDTLSTHKGYISMPGAITAGVSLSRGGKWTIGTEVSYRDWTNFKSVNKDDEGLKSAWRVSLGGEITPDAFASENYLKRITYRVGGSIEEYPYLANNNSVKDIGINFGFSLPTGRSSLDFAFKYGKRGNRKENIFEEDYFRVYFGITFNDQWFIRRKFD</sequence>
<keyword evidence="1" id="KW-0732">Signal</keyword>
<dbReference type="Proteomes" id="UP000772618">
    <property type="component" value="Unassembled WGS sequence"/>
</dbReference>
<organism evidence="2 3">
    <name type="scientific">Chryseosolibacter indicus</name>
    <dbReference type="NCBI Taxonomy" id="2782351"/>
    <lineage>
        <taxon>Bacteria</taxon>
        <taxon>Pseudomonadati</taxon>
        <taxon>Bacteroidota</taxon>
        <taxon>Cytophagia</taxon>
        <taxon>Cytophagales</taxon>
        <taxon>Chryseotaleaceae</taxon>
        <taxon>Chryseosolibacter</taxon>
    </lineage>
</organism>
<gene>
    <name evidence="2" type="ORF">KK060_15295</name>
</gene>
<name>A0ABS5VTB2_9BACT</name>
<evidence type="ECO:0000313" key="3">
    <source>
        <dbReference type="Proteomes" id="UP000772618"/>
    </source>
</evidence>
<protein>
    <recommendedName>
        <fullName evidence="4">Long-chain fatty acid transport protein</fullName>
    </recommendedName>
</protein>
<feature type="chain" id="PRO_5045285226" description="Long-chain fatty acid transport protein" evidence="1">
    <location>
        <begin position="23"/>
        <end position="423"/>
    </location>
</feature>
<proteinExistence type="predicted"/>
<comment type="caution">
    <text evidence="2">The sequence shown here is derived from an EMBL/GenBank/DDBJ whole genome shotgun (WGS) entry which is preliminary data.</text>
</comment>